<dbReference type="RefSeq" id="WP_068140890.1">
    <property type="nucleotide sequence ID" value="NZ_AP014924.1"/>
</dbReference>
<keyword evidence="2" id="KW-1133">Transmembrane helix</keyword>
<organism evidence="3 4">
    <name type="scientific">Limnochorda pilosa</name>
    <dbReference type="NCBI Taxonomy" id="1555112"/>
    <lineage>
        <taxon>Bacteria</taxon>
        <taxon>Bacillati</taxon>
        <taxon>Bacillota</taxon>
        <taxon>Limnochordia</taxon>
        <taxon>Limnochordales</taxon>
        <taxon>Limnochordaceae</taxon>
        <taxon>Limnochorda</taxon>
    </lineage>
</organism>
<proteinExistence type="predicted"/>
<evidence type="ECO:0000313" key="3">
    <source>
        <dbReference type="EMBL" id="BAS29317.1"/>
    </source>
</evidence>
<feature type="transmembrane region" description="Helical" evidence="2">
    <location>
        <begin position="12"/>
        <end position="34"/>
    </location>
</feature>
<keyword evidence="2" id="KW-0812">Transmembrane</keyword>
<evidence type="ECO:0000256" key="2">
    <source>
        <dbReference type="SAM" id="Phobius"/>
    </source>
</evidence>
<dbReference type="Proteomes" id="UP000065807">
    <property type="component" value="Chromosome"/>
</dbReference>
<feature type="region of interest" description="Disordered" evidence="1">
    <location>
        <begin position="116"/>
        <end position="157"/>
    </location>
</feature>
<feature type="compositionally biased region" description="Basic and acidic residues" evidence="1">
    <location>
        <begin position="117"/>
        <end position="151"/>
    </location>
</feature>
<feature type="transmembrane region" description="Helical" evidence="2">
    <location>
        <begin position="40"/>
        <end position="58"/>
    </location>
</feature>
<protein>
    <submittedName>
        <fullName evidence="3">Uncharacterized protein</fullName>
    </submittedName>
</protein>
<reference evidence="4" key="1">
    <citation type="submission" date="2015-07" db="EMBL/GenBank/DDBJ databases">
        <title>Complete genome sequence and phylogenetic analysis of Limnochorda pilosa.</title>
        <authorList>
            <person name="Watanabe M."/>
            <person name="Kojima H."/>
            <person name="Fukui M."/>
        </authorList>
    </citation>
    <scope>NUCLEOTIDE SEQUENCE [LARGE SCALE GENOMIC DNA]</scope>
    <source>
        <strain evidence="4">HC45</strain>
    </source>
</reference>
<feature type="transmembrane region" description="Helical" evidence="2">
    <location>
        <begin position="70"/>
        <end position="89"/>
    </location>
</feature>
<keyword evidence="2" id="KW-0472">Membrane</keyword>
<reference evidence="4" key="2">
    <citation type="journal article" date="2016" name="Int. J. Syst. Evol. Microbiol.">
        <title>Complete genome sequence and cell structure of Limnochorda pilosa, a Gram-negative spore-former within the phylum Firmicutes.</title>
        <authorList>
            <person name="Watanabe M."/>
            <person name="Kojima H."/>
            <person name="Fukui M."/>
        </authorList>
    </citation>
    <scope>NUCLEOTIDE SEQUENCE [LARGE SCALE GENOMIC DNA]</scope>
    <source>
        <strain evidence="4">HC45</strain>
    </source>
</reference>
<evidence type="ECO:0000256" key="1">
    <source>
        <dbReference type="SAM" id="MobiDB-lite"/>
    </source>
</evidence>
<dbReference type="EMBL" id="AP014924">
    <property type="protein sequence ID" value="BAS29317.1"/>
    <property type="molecule type" value="Genomic_DNA"/>
</dbReference>
<dbReference type="STRING" id="1555112.LIP_3505"/>
<dbReference type="KEGG" id="lpil:LIP_3505"/>
<accession>A0A0K2SQP6</accession>
<sequence length="183" mass="18867">MLDHLQAAVTRRLADWVLVLVGGGFLVLFLELILTGHTEGVQLVGVVGSLAGLLLSLAGLKLSGRGPLRVAALMLLLGLTGLAGTFLHAEERLDGSERAGRPGVLAAQSLSGAAAAEEVRAGERDGRARLGEMDAREPYEPEAAEARERRGSVPPPLAPLSLSGLALLGAVGSAARGSEKKRV</sequence>
<dbReference type="AlphaFoldDB" id="A0A0K2SQP6"/>
<gene>
    <name evidence="3" type="ORF">LIP_3505</name>
</gene>
<keyword evidence="4" id="KW-1185">Reference proteome</keyword>
<evidence type="ECO:0000313" key="4">
    <source>
        <dbReference type="Proteomes" id="UP000065807"/>
    </source>
</evidence>
<name>A0A0K2SQP6_LIMPI</name>